<reference evidence="1 2" key="1">
    <citation type="submission" date="2022-06" db="EMBL/GenBank/DDBJ databases">
        <title>Isolation of gut microbiota from human fecal samples.</title>
        <authorList>
            <person name="Pamer E.G."/>
            <person name="Barat B."/>
            <person name="Waligurski E."/>
            <person name="Medina S."/>
            <person name="Paddock L."/>
            <person name="Mostad J."/>
        </authorList>
    </citation>
    <scope>NUCLEOTIDE SEQUENCE [LARGE SCALE GENOMIC DNA]</scope>
    <source>
        <strain evidence="1 2">DFI.7.95</strain>
    </source>
</reference>
<dbReference type="EMBL" id="JANGAC010000037">
    <property type="protein sequence ID" value="MCQ4925842.1"/>
    <property type="molecule type" value="Genomic_DNA"/>
</dbReference>
<sequence>MKIRIKVKLIILIVVLILAVVPFVNLTLAEIFNKSKPEVAEKLYDYYLKYPVSFQKDEVLYKRAETIISGLSRYRIMMGMKMGERNLDYSTIDKAIDSYKKIIQDYPKSKRYTLAYKGILDLYIYNGDANNLENWIKWGKYSEKDEIRGISMLYEGYVHFSNREYTEAEDVLESFVLGNKDIDYMYYFLKGHIEFARENFQKADAYYGKASEIGWGFDSTLFGNLVPSYRKLWLEELDYKNGENKIKGRVTVDGVGIPFVEVYLQKARQGYSSRGIDFVAITDKDGYYETIGVKDGKYDLGIGVGTGILFEKAYLEKNRFNFEVLDDVEYDFQFSSAMKIIKPKAEELVDGNKFEVEWEEVQGAEFYRVKVVGVGNSSMFTTVIMDEKRQVDIRGNKAVFDIEVLKHSPSGYSIDENGVVSPEAIMGYVYSEITVYIMVDAYDENENMLSSSAPMTNYYDMMPSLKVGGKQTEGERLISKVQYKEAISHYENLLLDDEENIEALSYLAKLYIYGWGKGTSDAEKAINYGIQVYELTGKADVLLRVLGATTPSQYRENIELGKKVFNIIPEEYRDSYYYWYRGDYYRSIGEFEKAREDLLLADNVRDSDIIYIDLYYGEYERAIEFLKDENTKLYFMSKGKLMDGIELLMDLDENDKELILFKEFLDRYLKRELDYEERKDDFYRVYNNIKNPDIRIILNEIKADNYWD</sequence>
<name>A0ABT1SH84_9FIRM</name>
<dbReference type="SUPFAM" id="SSF81901">
    <property type="entry name" value="HCP-like"/>
    <property type="match status" value="1"/>
</dbReference>
<gene>
    <name evidence="1" type="ORF">NE686_22305</name>
</gene>
<proteinExistence type="predicted"/>
<dbReference type="Gene3D" id="1.25.40.10">
    <property type="entry name" value="Tetratricopeptide repeat domain"/>
    <property type="match status" value="2"/>
</dbReference>
<evidence type="ECO:0000313" key="2">
    <source>
        <dbReference type="Proteomes" id="UP001524478"/>
    </source>
</evidence>
<evidence type="ECO:0008006" key="3">
    <source>
        <dbReference type="Google" id="ProtNLM"/>
    </source>
</evidence>
<dbReference type="InterPro" id="IPR011990">
    <property type="entry name" value="TPR-like_helical_dom_sf"/>
</dbReference>
<accession>A0ABT1SH84</accession>
<dbReference type="SUPFAM" id="SSF48452">
    <property type="entry name" value="TPR-like"/>
    <property type="match status" value="1"/>
</dbReference>
<evidence type="ECO:0000313" key="1">
    <source>
        <dbReference type="EMBL" id="MCQ4925842.1"/>
    </source>
</evidence>
<protein>
    <recommendedName>
        <fullName evidence="3">Tetratricopeptide repeat protein</fullName>
    </recommendedName>
</protein>
<organism evidence="1 2">
    <name type="scientific">Tissierella carlieri</name>
    <dbReference type="NCBI Taxonomy" id="689904"/>
    <lineage>
        <taxon>Bacteria</taxon>
        <taxon>Bacillati</taxon>
        <taxon>Bacillota</taxon>
        <taxon>Tissierellia</taxon>
        <taxon>Tissierellales</taxon>
        <taxon>Tissierellaceae</taxon>
        <taxon>Tissierella</taxon>
    </lineage>
</organism>
<dbReference type="RefSeq" id="WP_256313151.1">
    <property type="nucleotide sequence ID" value="NZ_JANGAC010000037.1"/>
</dbReference>
<dbReference type="Proteomes" id="UP001524478">
    <property type="component" value="Unassembled WGS sequence"/>
</dbReference>
<keyword evidence="2" id="KW-1185">Reference proteome</keyword>
<comment type="caution">
    <text evidence="1">The sequence shown here is derived from an EMBL/GenBank/DDBJ whole genome shotgun (WGS) entry which is preliminary data.</text>
</comment>